<evidence type="ECO:0000256" key="3">
    <source>
        <dbReference type="SAM" id="SignalP"/>
    </source>
</evidence>
<dbReference type="Gene3D" id="1.10.110.10">
    <property type="entry name" value="Plant lipid-transfer and hydrophobic proteins"/>
    <property type="match status" value="1"/>
</dbReference>
<name>C0KHJ9_9CARY</name>
<accession>C0KHJ9</accession>
<feature type="domain" description="Bifunctional inhibitor/plant lipid transfer protein/seed storage helical" evidence="4">
    <location>
        <begin position="31"/>
        <end position="112"/>
    </location>
</feature>
<dbReference type="PANTHER" id="PTHR33076">
    <property type="entry name" value="NON-SPECIFIC LIPID-TRANSFER PROTEIN 2-RELATED"/>
    <property type="match status" value="1"/>
</dbReference>
<protein>
    <recommendedName>
        <fullName evidence="2">Non-specific lipid-transfer protein</fullName>
    </recommendedName>
</protein>
<dbReference type="SUPFAM" id="SSF47699">
    <property type="entry name" value="Bifunctional inhibitor/lipid-transfer protein/seed storage 2S albumin"/>
    <property type="match status" value="1"/>
</dbReference>
<dbReference type="EMBL" id="FJ603279">
    <property type="protein sequence ID" value="ACM78614.1"/>
    <property type="molecule type" value="mRNA"/>
</dbReference>
<dbReference type="CDD" id="cd01960">
    <property type="entry name" value="nsLTP1"/>
    <property type="match status" value="1"/>
</dbReference>
<dbReference type="AlphaFoldDB" id="C0KHJ9"/>
<evidence type="ECO:0000256" key="2">
    <source>
        <dbReference type="RuleBase" id="RU000628"/>
    </source>
</evidence>
<dbReference type="GO" id="GO:0006869">
    <property type="term" value="P:lipid transport"/>
    <property type="evidence" value="ECO:0007669"/>
    <property type="project" value="InterPro"/>
</dbReference>
<reference evidence="5" key="1">
    <citation type="journal article" date="2009" name="Tree Physiol.">
        <title>Cloning and expression analysis of 14 lipid transfer protein genes from Tamarix hispida responding to different abiotic stresses.</title>
        <authorList>
            <person name="Wang C."/>
            <person name="Yang C."/>
            <person name="Gao C."/>
            <person name="Wang Y."/>
        </authorList>
    </citation>
    <scope>NUCLEOTIDE SEQUENCE</scope>
</reference>
<feature type="chain" id="PRO_5002898262" description="Non-specific lipid-transfer protein" evidence="3">
    <location>
        <begin position="28"/>
        <end position="116"/>
    </location>
</feature>
<evidence type="ECO:0000313" key="5">
    <source>
        <dbReference type="EMBL" id="ACM78614.1"/>
    </source>
</evidence>
<dbReference type="InterPro" id="IPR000528">
    <property type="entry name" value="Plant_nsLTP"/>
</dbReference>
<evidence type="ECO:0000259" key="4">
    <source>
        <dbReference type="SMART" id="SM00499"/>
    </source>
</evidence>
<organism evidence="5">
    <name type="scientific">Tamarix hispida</name>
    <dbReference type="NCBI Taxonomy" id="189793"/>
    <lineage>
        <taxon>Eukaryota</taxon>
        <taxon>Viridiplantae</taxon>
        <taxon>Streptophyta</taxon>
        <taxon>Embryophyta</taxon>
        <taxon>Tracheophyta</taxon>
        <taxon>Spermatophyta</taxon>
        <taxon>Magnoliopsida</taxon>
        <taxon>eudicotyledons</taxon>
        <taxon>Gunneridae</taxon>
        <taxon>Pentapetalae</taxon>
        <taxon>Caryophyllales</taxon>
        <taxon>Tamaricaceae</taxon>
        <taxon>Tamarix</taxon>
    </lineage>
</organism>
<keyword evidence="3" id="KW-0732">Signal</keyword>
<dbReference type="PROSITE" id="PS00597">
    <property type="entry name" value="PLANT_LTP"/>
    <property type="match status" value="1"/>
</dbReference>
<sequence>MAGSSALFKLACLVAAFMIVSAPHAEAAISCGTVVSKLAPCLGFLRGGGSPPPACCSGIRNLQSMARSTPDRQAACGCLKSASAGVNMRNAAALPGKCGVNIGYPISRSVDCSRVK</sequence>
<comment type="function">
    <text evidence="2">Plant non-specific lipid-transfer proteins transfer phospholipids as well as galactolipids across membranes. May play a role in wax or cutin deposition in the cell walls of expanding epidermal cells and certain secretory tissues.</text>
</comment>
<comment type="similarity">
    <text evidence="1 2">Belongs to the plant LTP family.</text>
</comment>
<keyword evidence="2" id="KW-0446">Lipid-binding</keyword>
<dbReference type="InterPro" id="IPR036312">
    <property type="entry name" value="Bifun_inhib/LTP/seed_sf"/>
</dbReference>
<dbReference type="PRINTS" id="PR00382">
    <property type="entry name" value="LIPIDTRNSFER"/>
</dbReference>
<dbReference type="GO" id="GO:0008289">
    <property type="term" value="F:lipid binding"/>
    <property type="evidence" value="ECO:0007669"/>
    <property type="project" value="UniProtKB-KW"/>
</dbReference>
<dbReference type="SMART" id="SM00499">
    <property type="entry name" value="AAI"/>
    <property type="match status" value="1"/>
</dbReference>
<evidence type="ECO:0000256" key="1">
    <source>
        <dbReference type="ARBA" id="ARBA00009748"/>
    </source>
</evidence>
<feature type="signal peptide" evidence="3">
    <location>
        <begin position="1"/>
        <end position="27"/>
    </location>
</feature>
<dbReference type="Pfam" id="PF00234">
    <property type="entry name" value="Tryp_alpha_amyl"/>
    <property type="match status" value="1"/>
</dbReference>
<dbReference type="InterPro" id="IPR016140">
    <property type="entry name" value="Bifunc_inhib/LTP/seed_store"/>
</dbReference>
<proteinExistence type="evidence at transcript level"/>
<keyword evidence="2" id="KW-0813">Transport</keyword>